<evidence type="ECO:0000313" key="1">
    <source>
        <dbReference type="EMBL" id="MFD2569975.1"/>
    </source>
</evidence>
<evidence type="ECO:0000313" key="2">
    <source>
        <dbReference type="Proteomes" id="UP001597469"/>
    </source>
</evidence>
<comment type="caution">
    <text evidence="1">The sequence shown here is derived from an EMBL/GenBank/DDBJ whole genome shotgun (WGS) entry which is preliminary data.</text>
</comment>
<dbReference type="EMBL" id="JBHULN010000002">
    <property type="protein sequence ID" value="MFD2569975.1"/>
    <property type="molecule type" value="Genomic_DNA"/>
</dbReference>
<evidence type="ECO:0008006" key="3">
    <source>
        <dbReference type="Google" id="ProtNLM"/>
    </source>
</evidence>
<proteinExistence type="predicted"/>
<gene>
    <name evidence="1" type="ORF">ACFSUS_04975</name>
</gene>
<accession>A0ABW5LYX5</accession>
<keyword evidence="2" id="KW-1185">Reference proteome</keyword>
<name>A0ABW5LYX5_9BACT</name>
<protein>
    <recommendedName>
        <fullName evidence="3">Lipoprotein</fullName>
    </recommendedName>
</protein>
<dbReference type="RefSeq" id="WP_381519938.1">
    <property type="nucleotide sequence ID" value="NZ_JBHULN010000002.1"/>
</dbReference>
<reference evidence="2" key="1">
    <citation type="journal article" date="2019" name="Int. J. Syst. Evol. Microbiol.">
        <title>The Global Catalogue of Microorganisms (GCM) 10K type strain sequencing project: providing services to taxonomists for standard genome sequencing and annotation.</title>
        <authorList>
            <consortium name="The Broad Institute Genomics Platform"/>
            <consortium name="The Broad Institute Genome Sequencing Center for Infectious Disease"/>
            <person name="Wu L."/>
            <person name="Ma J."/>
        </authorList>
    </citation>
    <scope>NUCLEOTIDE SEQUENCE [LARGE SCALE GENOMIC DNA]</scope>
    <source>
        <strain evidence="2">KCTC 42805</strain>
    </source>
</reference>
<sequence>MSGIPYVSFVNKVKLLLRLKTAGWVGVLLVTAACQKKSDACPFTSGIMVCGQTDNRPPVEPEVKAAVCVPLDMVFVRGGRTQIGVTDGMKSDYDC</sequence>
<dbReference type="Proteomes" id="UP001597469">
    <property type="component" value="Unassembled WGS sequence"/>
</dbReference>
<organism evidence="1 2">
    <name type="scientific">Spirosoma soli</name>
    <dbReference type="NCBI Taxonomy" id="1770529"/>
    <lineage>
        <taxon>Bacteria</taxon>
        <taxon>Pseudomonadati</taxon>
        <taxon>Bacteroidota</taxon>
        <taxon>Cytophagia</taxon>
        <taxon>Cytophagales</taxon>
        <taxon>Cytophagaceae</taxon>
        <taxon>Spirosoma</taxon>
    </lineage>
</organism>